<dbReference type="Pfam" id="PF02518">
    <property type="entry name" value="HATPase_c"/>
    <property type="match status" value="1"/>
</dbReference>
<feature type="region of interest" description="Disordered" evidence="12">
    <location>
        <begin position="1399"/>
        <end position="1448"/>
    </location>
</feature>
<keyword evidence="6" id="KW-0418">Kinase</keyword>
<dbReference type="GO" id="GO:0000155">
    <property type="term" value="F:phosphorelay sensor kinase activity"/>
    <property type="evidence" value="ECO:0007669"/>
    <property type="project" value="InterPro"/>
</dbReference>
<keyword evidence="5" id="KW-0808">Transferase</keyword>
<feature type="domain" description="HPt" evidence="16">
    <location>
        <begin position="948"/>
        <end position="1051"/>
    </location>
</feature>
<feature type="domain" description="HPt" evidence="16">
    <location>
        <begin position="1451"/>
        <end position="1555"/>
    </location>
</feature>
<protein>
    <recommendedName>
        <fullName evidence="3">Chemotaxis protein CheA</fullName>
        <ecNumber evidence="2">2.7.13.3</ecNumber>
    </recommendedName>
</protein>
<dbReference type="InterPro" id="IPR051315">
    <property type="entry name" value="Bact_Chemotaxis_CheA"/>
</dbReference>
<evidence type="ECO:0000259" key="13">
    <source>
        <dbReference type="PROSITE" id="PS50109"/>
    </source>
</evidence>
<dbReference type="Gene3D" id="1.20.120.160">
    <property type="entry name" value="HPT domain"/>
    <property type="match status" value="10"/>
</dbReference>
<evidence type="ECO:0000256" key="10">
    <source>
        <dbReference type="PROSITE-ProRule" id="PRU00169"/>
    </source>
</evidence>
<feature type="modified residue" description="4-aspartylphosphate" evidence="10">
    <location>
        <position position="2463"/>
    </location>
</feature>
<feature type="modified residue" description="Phosphohistidine" evidence="9">
    <location>
        <position position="1498"/>
    </location>
</feature>
<evidence type="ECO:0000256" key="4">
    <source>
        <dbReference type="ARBA" id="ARBA00022553"/>
    </source>
</evidence>
<evidence type="ECO:0000256" key="6">
    <source>
        <dbReference type="ARBA" id="ARBA00022777"/>
    </source>
</evidence>
<dbReference type="InterPro" id="IPR036061">
    <property type="entry name" value="CheW-like_dom_sf"/>
</dbReference>
<evidence type="ECO:0000259" key="16">
    <source>
        <dbReference type="PROSITE" id="PS50894"/>
    </source>
</evidence>
<dbReference type="Pfam" id="PF01584">
    <property type="entry name" value="CheW"/>
    <property type="match status" value="1"/>
</dbReference>
<feature type="modified residue" description="Phosphohistidine" evidence="9">
    <location>
        <position position="1663"/>
    </location>
</feature>
<feature type="domain" description="Histidine kinase" evidence="13">
    <location>
        <begin position="2016"/>
        <end position="2249"/>
    </location>
</feature>
<comment type="catalytic activity">
    <reaction evidence="1">
        <text>ATP + protein L-histidine = ADP + protein N-phospho-L-histidine.</text>
        <dbReference type="EC" id="2.7.13.3"/>
    </reaction>
</comment>
<evidence type="ECO:0000256" key="9">
    <source>
        <dbReference type="PROSITE-ProRule" id="PRU00110"/>
    </source>
</evidence>
<evidence type="ECO:0000259" key="15">
    <source>
        <dbReference type="PROSITE" id="PS50851"/>
    </source>
</evidence>
<feature type="domain" description="HPt" evidence="16">
    <location>
        <begin position="785"/>
        <end position="889"/>
    </location>
</feature>
<feature type="compositionally biased region" description="Acidic residues" evidence="12">
    <location>
        <begin position="938"/>
        <end position="947"/>
    </location>
</feature>
<dbReference type="EMBL" id="BGZH01000001">
    <property type="protein sequence ID" value="GBO84247.1"/>
    <property type="molecule type" value="Genomic_DNA"/>
</dbReference>
<comment type="caution">
    <text evidence="17">The sequence shown here is derived from an EMBL/GenBank/DDBJ whole genome shotgun (WGS) entry which is preliminary data.</text>
</comment>
<keyword evidence="11" id="KW-0175">Coiled coil</keyword>
<dbReference type="InterPro" id="IPR011006">
    <property type="entry name" value="CheY-like_superfamily"/>
</dbReference>
<evidence type="ECO:0000256" key="2">
    <source>
        <dbReference type="ARBA" id="ARBA00012438"/>
    </source>
</evidence>
<evidence type="ECO:0000256" key="11">
    <source>
        <dbReference type="SAM" id="Coils"/>
    </source>
</evidence>
<evidence type="ECO:0000256" key="12">
    <source>
        <dbReference type="SAM" id="MobiDB-lite"/>
    </source>
</evidence>
<dbReference type="InterPro" id="IPR005467">
    <property type="entry name" value="His_kinase_dom"/>
</dbReference>
<dbReference type="InterPro" id="IPR004358">
    <property type="entry name" value="Sig_transdc_His_kin-like_C"/>
</dbReference>
<dbReference type="EC" id="2.7.13.3" evidence="2"/>
<dbReference type="Proteomes" id="UP000340077">
    <property type="component" value="Unassembled WGS sequence"/>
</dbReference>
<evidence type="ECO:0000256" key="8">
    <source>
        <dbReference type="ARBA" id="ARBA00035100"/>
    </source>
</evidence>
<dbReference type="CDD" id="cd17546">
    <property type="entry name" value="REC_hyHK_CKI1_RcsC-like"/>
    <property type="match status" value="1"/>
</dbReference>
<dbReference type="Pfam" id="PF26379">
    <property type="entry name" value="FimL_2nd"/>
    <property type="match status" value="1"/>
</dbReference>
<dbReference type="PANTHER" id="PTHR43395">
    <property type="entry name" value="SENSOR HISTIDINE KINASE CHEA"/>
    <property type="match status" value="1"/>
</dbReference>
<feature type="modified residue" description="Phosphohistidine" evidence="9">
    <location>
        <position position="1316"/>
    </location>
</feature>
<feature type="compositionally biased region" description="Polar residues" evidence="12">
    <location>
        <begin position="1248"/>
        <end position="1258"/>
    </location>
</feature>
<feature type="domain" description="HPt" evidence="16">
    <location>
        <begin position="1755"/>
        <end position="1861"/>
    </location>
</feature>
<dbReference type="PROSITE" id="PS50851">
    <property type="entry name" value="CHEW"/>
    <property type="match status" value="1"/>
</dbReference>
<organism evidence="17 18">
    <name type="scientific">Marinobacter salsuginis</name>
    <dbReference type="NCBI Taxonomy" id="418719"/>
    <lineage>
        <taxon>Bacteria</taxon>
        <taxon>Pseudomonadati</taxon>
        <taxon>Pseudomonadota</taxon>
        <taxon>Gammaproteobacteria</taxon>
        <taxon>Pseudomonadales</taxon>
        <taxon>Marinobacteraceae</taxon>
        <taxon>Marinobacter</taxon>
    </lineage>
</organism>
<dbReference type="Pfam" id="PF00072">
    <property type="entry name" value="Response_reg"/>
    <property type="match status" value="1"/>
</dbReference>
<evidence type="ECO:0000256" key="1">
    <source>
        <dbReference type="ARBA" id="ARBA00000085"/>
    </source>
</evidence>
<feature type="modified residue" description="Phosphohistidine" evidence="9">
    <location>
        <position position="994"/>
    </location>
</feature>
<keyword evidence="4 10" id="KW-0597">Phosphoprotein</keyword>
<feature type="modified residue" description="Phosphohistidine" evidence="9">
    <location>
        <position position="655"/>
    </location>
</feature>
<evidence type="ECO:0000313" key="18">
    <source>
        <dbReference type="Proteomes" id="UP000340077"/>
    </source>
</evidence>
<accession>A0A5M3PN01</accession>
<feature type="domain" description="HPt" evidence="16">
    <location>
        <begin position="1269"/>
        <end position="1376"/>
    </location>
</feature>
<sequence>MVMGNHHDSIALDWVRGEIQDTLTQGQHALEAYVENRDDTARLRFCLNYLHQVHGTLQMVELYGAALLTEEMEKLTQAVLNETVANTDEAVEVLMQAILQLPQYLEHLASSQDDFPMVLLPLLNDLRAARGESLLSDTSLFKPDLAPSRITVTGKVSQRLQDPTVLGHIRKLRQMYQFALAGVIREADLDAHFEYMQKVIQRLIRLCQKTPRGELWKAASAFVETLQAHVNPVNAAVKSLLRELDSEIRRLTDEHADILQQPVPEALLKHLLYYVARARDLDSPQVSALREAYQLNQALPSEDDVDAARTRVSGPGRDAIHSVVGALNEELAKLKDQLDLFVRSELRQNSELEDLLPGLRQVANTLAVLGLGIPRKVVTEQVELVENLSAQSEQVDDGTLMDIAGALLYVEASLAGLDSDGQQESSTEEASDAPVNLGSRELGEASGALLRESRNTLEQVKSAIVNFIASQWDTREIEHVPGLLHSIRGGLSLIPLDRVAGMLASAERYITDVLLGSKQVPDWKQLDILADAVTSIEYYLERLAEGIGENDSILRVAEDSLASLGFPVGAEPTWTETAAEDVPVVEPAEEQPETTVTAAPEETKSSDSELLDDEILGIFVEEAEEVLETIHEFYPRLRQNHDDREALTEVRRAFHTLKGSGRLVGATSIGELAWSVENLLNRVIDQTIRPTDDMFTLVDEVNARIPSLIREFKEGQTAGDVETLISRAEAMATTRRTDDEAVETQEVAEVEDTAVDAQEETLETESSVEKNDTAEAAPETSFDEDDLIDDEILEIFVEEAGEVLETIREYLPMLLRQHDDRSALSEVRRAFHTLKGSGRMVGALVVGELAWSVENMLNRVIDGSIFMNDDIASLLEDVTANLPALVEDFEKRRAPSVDTSNLEARANALANGEIPDASMMPVAESDGSEAMAESEYAAAEEEAGSTDEDAVDPVLLDIFESETETHLQTLKDFLSAAGDKTTVAYTDDLSRALHTLKGSAHTAGIGPIAAVITPLERFVKESRAQNKRANRDVLSLIESACDFLTQGLAQIRENPQASLPGTEAFLGKLDQLTEETLRSHSEEAPSQHPEQAPSQLVQLFLNEGLDIVLDADRILDHWAENPGEMASLNPLRSELEQLTSGASEAGLGEVAALSGALKETYDEAARRDQAPDQTFFETVRAAHEQLINMMDQVAAGLATESSEDMVAALEGLKQVQIPENQEPDAFDQEFTGDLEEIDLSLEMDETETPASEDSQTAEQPPLPETTESDDEMDEELAEIFLEEARDLIDSTAEALQNWSENTANLDILRLLQRDLHTLKGGARLADIPAVGDLSHELENLFEGLTEQRLSINDELSDLLFRCHDRLAGMVENLEAKELPRPAPDLIAEIQAYMDNATGTRPVTSVASPDEESAPAETAEEQAPLPDVEEPEDSDVAGTDEGAESEEGVADLSHLDPELVGIFLEEAYDLINSTGSALHTWTEDPSDRSIAAELQRDVHTLKGGARMAGVEAIGDLTHVLEDLFEKVAEGQLEASESMNDLLFACHDRLAQMVEQVATQKPCPPANELVARVQSILRGEAMPSDARDEEPEQPAETEQTVSPAEEVPEAASLSETLTQASDDDLIGIFLDEGLEIFDAISECLDQWRDEPEELTGLTELQQELHTLKGGARLSDVDPIANLAEAWSDALDPLISGSNNQKTLLSLSDRALISLKAMLNTLEEGNKPEPDTGLIEDFRAAHEVATEETAAPREESEHEAIDPEVLEIFLEEAGEIMDQLEQLLDDWRKEPANHNFNQEAQRALHTLKGGARLSQLTELGDKAHAFETRLIDLGGNAPDESQWQSITEDHDAIIALVADIRKGYESGSGVPAPAKAETPAPVAPEPKRPEEPTPPAKAEKPVAPAPKPGKSPAKARKQAAEAQRAAQETIRVSAPLLDDLVNLAGETSITRGRLEQQTSDFGHTLDEMAATIERLREQLRRMEIETEAQILFSAEKEHGPDYGDDFDPLEMDRYSSIQQLSRALTESSSDLADLRETLSDRVRDTETLLVQQSRINTELQEGLMKTRMIPFASMVPRLRRIVRQISGELGKKVDFDVRNAEGEMDRNILERMIAPLEHMLRNALDHGIESPADRKKAGKPETGEVTLSLTREGGDVVLRMIDDGAGIPSSVIRDKAIRQGMLREDEDLSEREILQFILQPGFSTAQQVTQISGRGVGMDVVASEIKQLGGSLDIDSAVGRGTTFTVRLPFTVSVNRALMVSTGEDFYAIPLNTIEGIVRVSTYELEEYYKPDAPLYEYAGQEYRLQYLGSLLNSDHHPKLQGQALPLPVILVRGAEQPMALQVDNLMGSREIVVKSLGPQFSSVRGVSGATILGDGNVVVILDLPAMIRSDILSERQRLADLEKARESARYEEQATVVMVVDDSVTVRKVTSRLLERNGMEVITAKDGLDAVAQLQDHKPDIILLDIEMPRMDGFEVASFVRHDDNLRETPICMITSRTGEKHRERALAIGVNEYLGKPFQETELLETIERLTGRQ</sequence>
<dbReference type="SUPFAM" id="SSF50341">
    <property type="entry name" value="CheW-like"/>
    <property type="match status" value="1"/>
</dbReference>
<feature type="domain" description="HPt" evidence="16">
    <location>
        <begin position="608"/>
        <end position="712"/>
    </location>
</feature>
<feature type="modified residue" description="Phosphohistidine" evidence="9">
    <location>
        <position position="832"/>
    </location>
</feature>
<feature type="domain" description="HPt" evidence="16">
    <location>
        <begin position="1616"/>
        <end position="1719"/>
    </location>
</feature>
<dbReference type="CDD" id="cd00088">
    <property type="entry name" value="HPT"/>
    <property type="match status" value="7"/>
</dbReference>
<dbReference type="SMART" id="SM00448">
    <property type="entry name" value="REC"/>
    <property type="match status" value="1"/>
</dbReference>
<feature type="compositionally biased region" description="Acidic residues" evidence="12">
    <location>
        <begin position="1408"/>
        <end position="1419"/>
    </location>
</feature>
<feature type="region of interest" description="Disordered" evidence="12">
    <location>
        <begin position="754"/>
        <end position="783"/>
    </location>
</feature>
<keyword evidence="18" id="KW-1185">Reference proteome</keyword>
<dbReference type="FunFam" id="3.30.565.10:FF:000016">
    <property type="entry name" value="Chemotaxis protein CheA, putative"/>
    <property type="match status" value="1"/>
</dbReference>
<dbReference type="InterPro" id="IPR037006">
    <property type="entry name" value="CheA-like_homodim_sf"/>
</dbReference>
<feature type="region of interest" description="Disordered" evidence="12">
    <location>
        <begin position="419"/>
        <end position="438"/>
    </location>
</feature>
<proteinExistence type="predicted"/>
<dbReference type="InterPro" id="IPR036641">
    <property type="entry name" value="HPT_dom_sf"/>
</dbReference>
<dbReference type="PROSITE" id="PS50894">
    <property type="entry name" value="HPT"/>
    <property type="match status" value="7"/>
</dbReference>
<comment type="function">
    <text evidence="8">Involved in the transmission of sensory signals from the chemoreceptors to the flagellar motors. CheA is autophosphorylated; it can transfer its phosphate group to either CheB or CheY.</text>
</comment>
<dbReference type="Pfam" id="PF01627">
    <property type="entry name" value="Hpt"/>
    <property type="match status" value="7"/>
</dbReference>
<dbReference type="Gene3D" id="2.30.30.40">
    <property type="entry name" value="SH3 Domains"/>
    <property type="match status" value="1"/>
</dbReference>
<feature type="region of interest" description="Disordered" evidence="12">
    <location>
        <begin position="1579"/>
        <end position="1608"/>
    </location>
</feature>
<reference evidence="17 18" key="1">
    <citation type="journal article" date="2019" name="J. Gen. Appl. Microbiol.">
        <title>Aerobic degradation of cis-dichloroethene by the marine bacterium Marinobacter salsuginis strain 5N-3.</title>
        <authorList>
            <person name="Inoue Y."/>
            <person name="Fukunaga Y."/>
            <person name="Katsumata H."/>
            <person name="Ohji S."/>
            <person name="Hosoyama A."/>
            <person name="Mori K."/>
            <person name="Ando K."/>
        </authorList>
    </citation>
    <scope>NUCLEOTIDE SEQUENCE [LARGE SCALE GENOMIC DNA]</scope>
    <source>
        <strain evidence="17 18">5N-3</strain>
    </source>
</reference>
<dbReference type="SMART" id="SM00387">
    <property type="entry name" value="HATPase_c"/>
    <property type="match status" value="1"/>
</dbReference>
<dbReference type="InterPro" id="IPR002545">
    <property type="entry name" value="CheW-lke_dom"/>
</dbReference>
<dbReference type="SMART" id="SM01231">
    <property type="entry name" value="H-kinase_dim"/>
    <property type="match status" value="1"/>
</dbReference>
<dbReference type="SUPFAM" id="SSF47226">
    <property type="entry name" value="Histidine-containing phosphotransfer domain, HPT domain"/>
    <property type="match status" value="10"/>
</dbReference>
<dbReference type="Gene3D" id="1.10.287.560">
    <property type="entry name" value="Histidine kinase CheA-like, homodimeric domain"/>
    <property type="match status" value="1"/>
</dbReference>
<feature type="domain" description="Response regulatory" evidence="14">
    <location>
        <begin position="2414"/>
        <end position="2530"/>
    </location>
</feature>
<feature type="modified residue" description="Phosphohistidine" evidence="9">
    <location>
        <position position="1802"/>
    </location>
</feature>
<dbReference type="Pfam" id="PF02895">
    <property type="entry name" value="H-kinase_dim"/>
    <property type="match status" value="1"/>
</dbReference>
<feature type="compositionally biased region" description="Acidic residues" evidence="12">
    <location>
        <begin position="754"/>
        <end position="763"/>
    </location>
</feature>
<dbReference type="PANTHER" id="PTHR43395:SF8">
    <property type="entry name" value="HISTIDINE KINASE"/>
    <property type="match status" value="1"/>
</dbReference>
<feature type="region of interest" description="Disordered" evidence="12">
    <location>
        <begin position="1244"/>
        <end position="1273"/>
    </location>
</feature>
<feature type="region of interest" description="Disordered" evidence="12">
    <location>
        <begin position="588"/>
        <end position="607"/>
    </location>
</feature>
<dbReference type="InterPro" id="IPR004105">
    <property type="entry name" value="CheA-like_dim"/>
</dbReference>
<dbReference type="InterPro" id="IPR003594">
    <property type="entry name" value="HATPase_dom"/>
</dbReference>
<keyword evidence="7" id="KW-0902">Two-component regulatory system</keyword>
<dbReference type="GO" id="GO:0005737">
    <property type="term" value="C:cytoplasm"/>
    <property type="evidence" value="ECO:0007669"/>
    <property type="project" value="InterPro"/>
</dbReference>
<dbReference type="InterPro" id="IPR008207">
    <property type="entry name" value="Sig_transdc_His_kin_Hpt_dom"/>
</dbReference>
<name>A0A5M3PN01_9GAMM</name>
<evidence type="ECO:0000256" key="7">
    <source>
        <dbReference type="ARBA" id="ARBA00023012"/>
    </source>
</evidence>
<dbReference type="SMART" id="SM00073">
    <property type="entry name" value="HPT"/>
    <property type="match status" value="7"/>
</dbReference>
<dbReference type="SUPFAM" id="SSF52172">
    <property type="entry name" value="CheY-like"/>
    <property type="match status" value="1"/>
</dbReference>
<feature type="region of interest" description="Disordered" evidence="12">
    <location>
        <begin position="918"/>
        <end position="947"/>
    </location>
</feature>
<evidence type="ECO:0000256" key="5">
    <source>
        <dbReference type="ARBA" id="ARBA00022679"/>
    </source>
</evidence>
<dbReference type="InterPro" id="IPR058661">
    <property type="entry name" value="FimL_2nd"/>
</dbReference>
<dbReference type="Gene3D" id="3.30.565.10">
    <property type="entry name" value="Histidine kinase-like ATPase, C-terminal domain"/>
    <property type="match status" value="1"/>
</dbReference>
<gene>
    <name evidence="17" type="ORF">MS5N3_16980</name>
</gene>
<dbReference type="PROSITE" id="PS50109">
    <property type="entry name" value="HIS_KIN"/>
    <property type="match status" value="1"/>
</dbReference>
<dbReference type="PROSITE" id="PS50110">
    <property type="entry name" value="RESPONSE_REGULATORY"/>
    <property type="match status" value="1"/>
</dbReference>
<evidence type="ECO:0000313" key="17">
    <source>
        <dbReference type="EMBL" id="GBO84247.1"/>
    </source>
</evidence>
<dbReference type="SMART" id="SM00260">
    <property type="entry name" value="CheW"/>
    <property type="match status" value="1"/>
</dbReference>
<dbReference type="PRINTS" id="PR00344">
    <property type="entry name" value="BCTRLSENSOR"/>
</dbReference>
<evidence type="ECO:0000256" key="3">
    <source>
        <dbReference type="ARBA" id="ARBA00021495"/>
    </source>
</evidence>
<feature type="domain" description="CheW-like" evidence="15">
    <location>
        <begin position="2251"/>
        <end position="2390"/>
    </location>
</feature>
<evidence type="ECO:0000259" key="14">
    <source>
        <dbReference type="PROSITE" id="PS50110"/>
    </source>
</evidence>
<feature type="coiled-coil region" evidence="11">
    <location>
        <begin position="234"/>
        <end position="261"/>
    </location>
</feature>
<dbReference type="Gene3D" id="3.40.50.2300">
    <property type="match status" value="1"/>
</dbReference>
<dbReference type="InterPro" id="IPR001789">
    <property type="entry name" value="Sig_transdc_resp-reg_receiver"/>
</dbReference>
<dbReference type="InterPro" id="IPR036890">
    <property type="entry name" value="HATPase_C_sf"/>
</dbReference>
<dbReference type="GO" id="GO:0006935">
    <property type="term" value="P:chemotaxis"/>
    <property type="evidence" value="ECO:0007669"/>
    <property type="project" value="InterPro"/>
</dbReference>
<dbReference type="SUPFAM" id="SSF55874">
    <property type="entry name" value="ATPase domain of HSP90 chaperone/DNA topoisomerase II/histidine kinase"/>
    <property type="match status" value="1"/>
</dbReference>
<feature type="region of interest" description="Disordered" evidence="12">
    <location>
        <begin position="1864"/>
        <end position="1924"/>
    </location>
</feature>